<accession>A0ABR4IBI7</accession>
<sequence length="159" mass="16877">MTICSPSHPSAHPGSQSNPEHCSLVSSVISSYGEGSVQIKSKLSRYDGASSAPSSSTISVNASCSQQINTFPSPSYASTASLTHSGSSRSQEMSTSRPRSSDRGRTVCWDRRDVLSFGVCAIMYPILYPDDAPNTSRRHCARSSPWALNPVPSSSGFSP</sequence>
<comment type="caution">
    <text evidence="2">The sequence shown here is derived from an EMBL/GenBank/DDBJ whole genome shotgun (WGS) entry which is preliminary data.</text>
</comment>
<keyword evidence="3" id="KW-1185">Reference proteome</keyword>
<feature type="region of interest" description="Disordered" evidence="1">
    <location>
        <begin position="75"/>
        <end position="104"/>
    </location>
</feature>
<organism evidence="2 3">
    <name type="scientific">Aspergillus cavernicola</name>
    <dbReference type="NCBI Taxonomy" id="176166"/>
    <lineage>
        <taxon>Eukaryota</taxon>
        <taxon>Fungi</taxon>
        <taxon>Dikarya</taxon>
        <taxon>Ascomycota</taxon>
        <taxon>Pezizomycotina</taxon>
        <taxon>Eurotiomycetes</taxon>
        <taxon>Eurotiomycetidae</taxon>
        <taxon>Eurotiales</taxon>
        <taxon>Aspergillaceae</taxon>
        <taxon>Aspergillus</taxon>
        <taxon>Aspergillus subgen. Nidulantes</taxon>
    </lineage>
</organism>
<proteinExistence type="predicted"/>
<gene>
    <name evidence="2" type="ORF">BDW59DRAFT_146783</name>
</gene>
<reference evidence="2 3" key="1">
    <citation type="submission" date="2024-07" db="EMBL/GenBank/DDBJ databases">
        <title>Section-level genome sequencing and comparative genomics of Aspergillus sections Usti and Cavernicolus.</title>
        <authorList>
            <consortium name="Lawrence Berkeley National Laboratory"/>
            <person name="Nybo J.L."/>
            <person name="Vesth T.C."/>
            <person name="Theobald S."/>
            <person name="Frisvad J.C."/>
            <person name="Larsen T.O."/>
            <person name="Kjaerboelling I."/>
            <person name="Rothschild-Mancinelli K."/>
            <person name="Lyhne E.K."/>
            <person name="Kogle M.E."/>
            <person name="Barry K."/>
            <person name="Clum A."/>
            <person name="Na H."/>
            <person name="Ledsgaard L."/>
            <person name="Lin J."/>
            <person name="Lipzen A."/>
            <person name="Kuo A."/>
            <person name="Riley R."/>
            <person name="Mondo S."/>
            <person name="LaButti K."/>
            <person name="Haridas S."/>
            <person name="Pangalinan J."/>
            <person name="Salamov A.A."/>
            <person name="Simmons B.A."/>
            <person name="Magnuson J.K."/>
            <person name="Chen J."/>
            <person name="Drula E."/>
            <person name="Henrissat B."/>
            <person name="Wiebenga A."/>
            <person name="Lubbers R.J."/>
            <person name="Gomes A.C."/>
            <person name="Makela M.R."/>
            <person name="Stajich J."/>
            <person name="Grigoriev I.V."/>
            <person name="Mortensen U.H."/>
            <person name="De vries R.P."/>
            <person name="Baker S.E."/>
            <person name="Andersen M.R."/>
        </authorList>
    </citation>
    <scope>NUCLEOTIDE SEQUENCE [LARGE SCALE GENOMIC DNA]</scope>
    <source>
        <strain evidence="2 3">CBS 600.67</strain>
    </source>
</reference>
<evidence type="ECO:0000256" key="1">
    <source>
        <dbReference type="SAM" id="MobiDB-lite"/>
    </source>
</evidence>
<feature type="region of interest" description="Disordered" evidence="1">
    <location>
        <begin position="1"/>
        <end position="20"/>
    </location>
</feature>
<dbReference type="EMBL" id="JBFXLS010000039">
    <property type="protein sequence ID" value="KAL2825091.1"/>
    <property type="molecule type" value="Genomic_DNA"/>
</dbReference>
<name>A0ABR4IBI7_9EURO</name>
<evidence type="ECO:0000313" key="3">
    <source>
        <dbReference type="Proteomes" id="UP001610335"/>
    </source>
</evidence>
<dbReference type="Proteomes" id="UP001610335">
    <property type="component" value="Unassembled WGS sequence"/>
</dbReference>
<evidence type="ECO:0000313" key="2">
    <source>
        <dbReference type="EMBL" id="KAL2825091.1"/>
    </source>
</evidence>
<protein>
    <submittedName>
        <fullName evidence="2">Uncharacterized protein</fullName>
    </submittedName>
</protein>
<feature type="compositionally biased region" description="Polar residues" evidence="1">
    <location>
        <begin position="75"/>
        <end position="98"/>
    </location>
</feature>
<feature type="region of interest" description="Disordered" evidence="1">
    <location>
        <begin position="134"/>
        <end position="159"/>
    </location>
</feature>